<dbReference type="EMBL" id="CH916368">
    <property type="protein sequence ID" value="EDW04234.1"/>
    <property type="molecule type" value="Genomic_DNA"/>
</dbReference>
<evidence type="ECO:0000313" key="2">
    <source>
        <dbReference type="Proteomes" id="UP000001070"/>
    </source>
</evidence>
<dbReference type="AlphaFoldDB" id="B4JCS0"/>
<dbReference type="HOGENOM" id="CLU_1671143_0_0_1"/>
<keyword evidence="2" id="KW-1185">Reference proteome</keyword>
<evidence type="ECO:0000313" key="1">
    <source>
        <dbReference type="EMBL" id="EDW04234.1"/>
    </source>
</evidence>
<protein>
    <submittedName>
        <fullName evidence="1">GH10095</fullName>
    </submittedName>
</protein>
<organism evidence="2">
    <name type="scientific">Drosophila grimshawi</name>
    <name type="common">Hawaiian fruit fly</name>
    <name type="synonym">Idiomyia grimshawi</name>
    <dbReference type="NCBI Taxonomy" id="7222"/>
    <lineage>
        <taxon>Eukaryota</taxon>
        <taxon>Metazoa</taxon>
        <taxon>Ecdysozoa</taxon>
        <taxon>Arthropoda</taxon>
        <taxon>Hexapoda</taxon>
        <taxon>Insecta</taxon>
        <taxon>Pterygota</taxon>
        <taxon>Neoptera</taxon>
        <taxon>Endopterygota</taxon>
        <taxon>Diptera</taxon>
        <taxon>Brachycera</taxon>
        <taxon>Muscomorpha</taxon>
        <taxon>Ephydroidea</taxon>
        <taxon>Drosophilidae</taxon>
        <taxon>Drosophila</taxon>
        <taxon>Hawaiian Drosophila</taxon>
    </lineage>
</organism>
<proteinExistence type="predicted"/>
<dbReference type="InParanoid" id="B4JCS0"/>
<dbReference type="OrthoDB" id="7838665at2759"/>
<dbReference type="PhylomeDB" id="B4JCS0"/>
<name>B4JCS0_DROGR</name>
<sequence>MDIEYAVENAHDENILTHELPLEKELCLSFMLSLLAMQSQPDEGFDDETLLLREQLLRYKAEVDALDRNANDYYEKKELLIYKIFCEFRGMVNGSELHVYNIQPMSLRVCRIIDYIQVPPSGVSMRLMHDLSSSVDIIRQKRLSSDDDALTVGTTTMS</sequence>
<reference evidence="1 2" key="1">
    <citation type="journal article" date="2007" name="Nature">
        <title>Evolution of genes and genomes on the Drosophila phylogeny.</title>
        <authorList>
            <consortium name="Drosophila 12 Genomes Consortium"/>
            <person name="Clark A.G."/>
            <person name="Eisen M.B."/>
            <person name="Smith D.R."/>
            <person name="Bergman C.M."/>
            <person name="Oliver B."/>
            <person name="Markow T.A."/>
            <person name="Kaufman T.C."/>
            <person name="Kellis M."/>
            <person name="Gelbart W."/>
            <person name="Iyer V.N."/>
            <person name="Pollard D.A."/>
            <person name="Sackton T.B."/>
            <person name="Larracuente A.M."/>
            <person name="Singh N.D."/>
            <person name="Abad J.P."/>
            <person name="Abt D.N."/>
            <person name="Adryan B."/>
            <person name="Aguade M."/>
            <person name="Akashi H."/>
            <person name="Anderson W.W."/>
            <person name="Aquadro C.F."/>
            <person name="Ardell D.H."/>
            <person name="Arguello R."/>
            <person name="Artieri C.G."/>
            <person name="Barbash D.A."/>
            <person name="Barker D."/>
            <person name="Barsanti P."/>
            <person name="Batterham P."/>
            <person name="Batzoglou S."/>
            <person name="Begun D."/>
            <person name="Bhutkar A."/>
            <person name="Blanco E."/>
            <person name="Bosak S.A."/>
            <person name="Bradley R.K."/>
            <person name="Brand A.D."/>
            <person name="Brent M.R."/>
            <person name="Brooks A.N."/>
            <person name="Brown R.H."/>
            <person name="Butlin R.K."/>
            <person name="Caggese C."/>
            <person name="Calvi B.R."/>
            <person name="Bernardo de Carvalho A."/>
            <person name="Caspi A."/>
            <person name="Castrezana S."/>
            <person name="Celniker S.E."/>
            <person name="Chang J.L."/>
            <person name="Chapple C."/>
            <person name="Chatterji S."/>
            <person name="Chinwalla A."/>
            <person name="Civetta A."/>
            <person name="Clifton S.W."/>
            <person name="Comeron J.M."/>
            <person name="Costello J.C."/>
            <person name="Coyne J.A."/>
            <person name="Daub J."/>
            <person name="David R.G."/>
            <person name="Delcher A.L."/>
            <person name="Delehaunty K."/>
            <person name="Do C.B."/>
            <person name="Ebling H."/>
            <person name="Edwards K."/>
            <person name="Eickbush T."/>
            <person name="Evans J.D."/>
            <person name="Filipski A."/>
            <person name="Findeiss S."/>
            <person name="Freyhult E."/>
            <person name="Fulton L."/>
            <person name="Fulton R."/>
            <person name="Garcia A.C."/>
            <person name="Gardiner A."/>
            <person name="Garfield D.A."/>
            <person name="Garvin B.E."/>
            <person name="Gibson G."/>
            <person name="Gilbert D."/>
            <person name="Gnerre S."/>
            <person name="Godfrey J."/>
            <person name="Good R."/>
            <person name="Gotea V."/>
            <person name="Gravely B."/>
            <person name="Greenberg A.J."/>
            <person name="Griffiths-Jones S."/>
            <person name="Gross S."/>
            <person name="Guigo R."/>
            <person name="Gustafson E.A."/>
            <person name="Haerty W."/>
            <person name="Hahn M.W."/>
            <person name="Halligan D.L."/>
            <person name="Halpern A.L."/>
            <person name="Halter G.M."/>
            <person name="Han M.V."/>
            <person name="Heger A."/>
            <person name="Hillier L."/>
            <person name="Hinrichs A.S."/>
            <person name="Holmes I."/>
            <person name="Hoskins R.A."/>
            <person name="Hubisz M.J."/>
            <person name="Hultmark D."/>
            <person name="Huntley M.A."/>
            <person name="Jaffe D.B."/>
            <person name="Jagadeeshan S."/>
            <person name="Jeck W.R."/>
            <person name="Johnson J."/>
            <person name="Jones C.D."/>
            <person name="Jordan W.C."/>
            <person name="Karpen G.H."/>
            <person name="Kataoka E."/>
            <person name="Keightley P.D."/>
            <person name="Kheradpour P."/>
            <person name="Kirkness E.F."/>
            <person name="Koerich L.B."/>
            <person name="Kristiansen K."/>
            <person name="Kudrna D."/>
            <person name="Kulathinal R.J."/>
            <person name="Kumar S."/>
            <person name="Kwok R."/>
            <person name="Lander E."/>
            <person name="Langley C.H."/>
            <person name="Lapoint R."/>
            <person name="Lazzaro B.P."/>
            <person name="Lee S.J."/>
            <person name="Levesque L."/>
            <person name="Li R."/>
            <person name="Lin C.F."/>
            <person name="Lin M.F."/>
            <person name="Lindblad-Toh K."/>
            <person name="Llopart A."/>
            <person name="Long M."/>
            <person name="Low L."/>
            <person name="Lozovsky E."/>
            <person name="Lu J."/>
            <person name="Luo M."/>
            <person name="Machado C.A."/>
            <person name="Makalowski W."/>
            <person name="Marzo M."/>
            <person name="Matsuda M."/>
            <person name="Matzkin L."/>
            <person name="McAllister B."/>
            <person name="McBride C.S."/>
            <person name="McKernan B."/>
            <person name="McKernan K."/>
            <person name="Mendez-Lago M."/>
            <person name="Minx P."/>
            <person name="Mollenhauer M.U."/>
            <person name="Montooth K."/>
            <person name="Mount S.M."/>
            <person name="Mu X."/>
            <person name="Myers E."/>
            <person name="Negre B."/>
            <person name="Newfeld S."/>
            <person name="Nielsen R."/>
            <person name="Noor M.A."/>
            <person name="O'Grady P."/>
            <person name="Pachter L."/>
            <person name="Papaceit M."/>
            <person name="Parisi M.J."/>
            <person name="Parisi M."/>
            <person name="Parts L."/>
            <person name="Pedersen J.S."/>
            <person name="Pesole G."/>
            <person name="Phillippy A.M."/>
            <person name="Ponting C.P."/>
            <person name="Pop M."/>
            <person name="Porcelli D."/>
            <person name="Powell J.R."/>
            <person name="Prohaska S."/>
            <person name="Pruitt K."/>
            <person name="Puig M."/>
            <person name="Quesneville H."/>
            <person name="Ram K.R."/>
            <person name="Rand D."/>
            <person name="Rasmussen M.D."/>
            <person name="Reed L.K."/>
            <person name="Reenan R."/>
            <person name="Reily A."/>
            <person name="Remington K.A."/>
            <person name="Rieger T.T."/>
            <person name="Ritchie M.G."/>
            <person name="Robin C."/>
            <person name="Rogers Y.H."/>
            <person name="Rohde C."/>
            <person name="Rozas J."/>
            <person name="Rubenfield M.J."/>
            <person name="Ruiz A."/>
            <person name="Russo S."/>
            <person name="Salzberg S.L."/>
            <person name="Sanchez-Gracia A."/>
            <person name="Saranga D.J."/>
            <person name="Sato H."/>
            <person name="Schaeffer S.W."/>
            <person name="Schatz M.C."/>
            <person name="Schlenke T."/>
            <person name="Schwartz R."/>
            <person name="Segarra C."/>
            <person name="Singh R.S."/>
            <person name="Sirot L."/>
            <person name="Sirota M."/>
            <person name="Sisneros N.B."/>
            <person name="Smith C.D."/>
            <person name="Smith T.F."/>
            <person name="Spieth J."/>
            <person name="Stage D.E."/>
            <person name="Stark A."/>
            <person name="Stephan W."/>
            <person name="Strausberg R.L."/>
            <person name="Strempel S."/>
            <person name="Sturgill D."/>
            <person name="Sutton G."/>
            <person name="Sutton G.G."/>
            <person name="Tao W."/>
            <person name="Teichmann S."/>
            <person name="Tobari Y.N."/>
            <person name="Tomimura Y."/>
            <person name="Tsolas J.M."/>
            <person name="Valente V.L."/>
            <person name="Venter E."/>
            <person name="Venter J.C."/>
            <person name="Vicario S."/>
            <person name="Vieira F.G."/>
            <person name="Vilella A.J."/>
            <person name="Villasante A."/>
            <person name="Walenz B."/>
            <person name="Wang J."/>
            <person name="Wasserman M."/>
            <person name="Watts T."/>
            <person name="Wilson D."/>
            <person name="Wilson R.K."/>
            <person name="Wing R.A."/>
            <person name="Wolfner M.F."/>
            <person name="Wong A."/>
            <person name="Wong G.K."/>
            <person name="Wu C.I."/>
            <person name="Wu G."/>
            <person name="Yamamoto D."/>
            <person name="Yang H.P."/>
            <person name="Yang S.P."/>
            <person name="Yorke J.A."/>
            <person name="Yoshida K."/>
            <person name="Zdobnov E."/>
            <person name="Zhang P."/>
            <person name="Zhang Y."/>
            <person name="Zimin A.V."/>
            <person name="Baldwin J."/>
            <person name="Abdouelleil A."/>
            <person name="Abdulkadir J."/>
            <person name="Abebe A."/>
            <person name="Abera B."/>
            <person name="Abreu J."/>
            <person name="Acer S.C."/>
            <person name="Aftuck L."/>
            <person name="Alexander A."/>
            <person name="An P."/>
            <person name="Anderson E."/>
            <person name="Anderson S."/>
            <person name="Arachi H."/>
            <person name="Azer M."/>
            <person name="Bachantsang P."/>
            <person name="Barry A."/>
            <person name="Bayul T."/>
            <person name="Berlin A."/>
            <person name="Bessette D."/>
            <person name="Bloom T."/>
            <person name="Blye J."/>
            <person name="Boguslavskiy L."/>
            <person name="Bonnet C."/>
            <person name="Boukhgalter B."/>
            <person name="Bourzgui I."/>
            <person name="Brown A."/>
            <person name="Cahill P."/>
            <person name="Channer S."/>
            <person name="Cheshatsang Y."/>
            <person name="Chuda L."/>
            <person name="Citroen M."/>
            <person name="Collymore A."/>
            <person name="Cooke P."/>
            <person name="Costello M."/>
            <person name="D'Aco K."/>
            <person name="Daza R."/>
            <person name="De Haan G."/>
            <person name="DeGray S."/>
            <person name="DeMaso C."/>
            <person name="Dhargay N."/>
            <person name="Dooley K."/>
            <person name="Dooley E."/>
            <person name="Doricent M."/>
            <person name="Dorje P."/>
            <person name="Dorjee K."/>
            <person name="Dupes A."/>
            <person name="Elong R."/>
            <person name="Falk J."/>
            <person name="Farina A."/>
            <person name="Faro S."/>
            <person name="Ferguson D."/>
            <person name="Fisher S."/>
            <person name="Foley C.D."/>
            <person name="Franke A."/>
            <person name="Friedrich D."/>
            <person name="Gadbois L."/>
            <person name="Gearin G."/>
            <person name="Gearin C.R."/>
            <person name="Giannoukos G."/>
            <person name="Goode T."/>
            <person name="Graham J."/>
            <person name="Grandbois E."/>
            <person name="Grewal S."/>
            <person name="Gyaltsen K."/>
            <person name="Hafez N."/>
            <person name="Hagos B."/>
            <person name="Hall J."/>
            <person name="Henson C."/>
            <person name="Hollinger A."/>
            <person name="Honan T."/>
            <person name="Huard M.D."/>
            <person name="Hughes L."/>
            <person name="Hurhula B."/>
            <person name="Husby M.E."/>
            <person name="Kamat A."/>
            <person name="Kanga B."/>
            <person name="Kashin S."/>
            <person name="Khazanovich D."/>
            <person name="Kisner P."/>
            <person name="Lance K."/>
            <person name="Lara M."/>
            <person name="Lee W."/>
            <person name="Lennon N."/>
            <person name="Letendre F."/>
            <person name="LeVine R."/>
            <person name="Lipovsky A."/>
            <person name="Liu X."/>
            <person name="Liu J."/>
            <person name="Liu S."/>
            <person name="Lokyitsang T."/>
            <person name="Lokyitsang Y."/>
            <person name="Lubonja R."/>
            <person name="Lui A."/>
            <person name="MacDonald P."/>
            <person name="Magnisalis V."/>
            <person name="Maru K."/>
            <person name="Matthews C."/>
            <person name="McCusker W."/>
            <person name="McDonough S."/>
            <person name="Mehta T."/>
            <person name="Meldrim J."/>
            <person name="Meneus L."/>
            <person name="Mihai O."/>
            <person name="Mihalev A."/>
            <person name="Mihova T."/>
            <person name="Mittelman R."/>
            <person name="Mlenga V."/>
            <person name="Montmayeur A."/>
            <person name="Mulrain L."/>
            <person name="Navidi A."/>
            <person name="Naylor J."/>
            <person name="Negash T."/>
            <person name="Nguyen T."/>
            <person name="Nguyen N."/>
            <person name="Nicol R."/>
            <person name="Norbu C."/>
            <person name="Norbu N."/>
            <person name="Novod N."/>
            <person name="O'Neill B."/>
            <person name="Osman S."/>
            <person name="Markiewicz E."/>
            <person name="Oyono O.L."/>
            <person name="Patti C."/>
            <person name="Phunkhang P."/>
            <person name="Pierre F."/>
            <person name="Priest M."/>
            <person name="Raghuraman S."/>
            <person name="Rege F."/>
            <person name="Reyes R."/>
            <person name="Rise C."/>
            <person name="Rogov P."/>
            <person name="Ross K."/>
            <person name="Ryan E."/>
            <person name="Settipalli S."/>
            <person name="Shea T."/>
            <person name="Sherpa N."/>
            <person name="Shi L."/>
            <person name="Shih D."/>
            <person name="Sparrow T."/>
            <person name="Spaulding J."/>
            <person name="Stalker J."/>
            <person name="Stange-Thomann N."/>
            <person name="Stavropoulos S."/>
            <person name="Stone C."/>
            <person name="Strader C."/>
            <person name="Tesfaye S."/>
            <person name="Thomson T."/>
            <person name="Thoulutsang Y."/>
            <person name="Thoulutsang D."/>
            <person name="Topham K."/>
            <person name="Topping I."/>
            <person name="Tsamla T."/>
            <person name="Vassiliev H."/>
            <person name="Vo A."/>
            <person name="Wangchuk T."/>
            <person name="Wangdi T."/>
            <person name="Weiand M."/>
            <person name="Wilkinson J."/>
            <person name="Wilson A."/>
            <person name="Yadav S."/>
            <person name="Young G."/>
            <person name="Yu Q."/>
            <person name="Zembek L."/>
            <person name="Zhong D."/>
            <person name="Zimmer A."/>
            <person name="Zwirko Z."/>
            <person name="Jaffe D.B."/>
            <person name="Alvarez P."/>
            <person name="Brockman W."/>
            <person name="Butler J."/>
            <person name="Chin C."/>
            <person name="Gnerre S."/>
            <person name="Grabherr M."/>
            <person name="Kleber M."/>
            <person name="Mauceli E."/>
            <person name="MacCallum I."/>
        </authorList>
    </citation>
    <scope>NUCLEOTIDE SEQUENCE [LARGE SCALE GENOMIC DNA]</scope>
    <source>
        <strain evidence="2">Tucson 15287-2541.00</strain>
    </source>
</reference>
<gene>
    <name evidence="1" type="primary">Dgri\GH10095</name>
    <name evidence="1" type="ORF">Dgri_GH10095</name>
</gene>
<dbReference type="eggNOG" id="ENOG502T994">
    <property type="taxonomic scope" value="Eukaryota"/>
</dbReference>
<accession>B4JCS0</accession>
<dbReference type="Proteomes" id="UP000001070">
    <property type="component" value="Unassembled WGS sequence"/>
</dbReference>